<dbReference type="Gene3D" id="3.30.450.150">
    <property type="entry name" value="Haem-degrading domain"/>
    <property type="match status" value="1"/>
</dbReference>
<dbReference type="Pfam" id="PF03928">
    <property type="entry name" value="HbpS-like"/>
    <property type="match status" value="1"/>
</dbReference>
<protein>
    <recommendedName>
        <fullName evidence="3">DUF967 domain protein</fullName>
    </recommendedName>
</protein>
<keyword evidence="2" id="KW-1185">Reference proteome</keyword>
<organism evidence="1 2">
    <name type="scientific">Emericellopsis cladophorae</name>
    <dbReference type="NCBI Taxonomy" id="2686198"/>
    <lineage>
        <taxon>Eukaryota</taxon>
        <taxon>Fungi</taxon>
        <taxon>Dikarya</taxon>
        <taxon>Ascomycota</taxon>
        <taxon>Pezizomycotina</taxon>
        <taxon>Sordariomycetes</taxon>
        <taxon>Hypocreomycetidae</taxon>
        <taxon>Hypocreales</taxon>
        <taxon>Bionectriaceae</taxon>
        <taxon>Emericellopsis</taxon>
    </lineage>
</organism>
<comment type="caution">
    <text evidence="1">The sequence shown here is derived from an EMBL/GenBank/DDBJ whole genome shotgun (WGS) entry which is preliminary data.</text>
</comment>
<dbReference type="GO" id="GO:0072380">
    <property type="term" value="C:TRC complex"/>
    <property type="evidence" value="ECO:0007669"/>
    <property type="project" value="TreeGrafter"/>
</dbReference>
<sequence length="196" mass="21267">MSTQTLRRLNPVGHGLEAALVASRKTPEPAKITLPPKKLDELTAAGESFVFDAFTTQDAHELGHLLYARLAPHPRPVLINITLASGLTVFQSTTGPGIHRDNENWVARKRNTVFRWGAATYAMHLKFEGNEDVFASKFMLGEEAGQYAIHGGAIPIRVANVEGIVAVVVVSGLAQAEDHGVIVDVVKENWGPVEEK</sequence>
<dbReference type="InterPro" id="IPR010371">
    <property type="entry name" value="YBR137W-like"/>
</dbReference>
<evidence type="ECO:0000313" key="2">
    <source>
        <dbReference type="Proteomes" id="UP001055219"/>
    </source>
</evidence>
<dbReference type="RefSeq" id="XP_051358860.1">
    <property type="nucleotide sequence ID" value="XM_051510208.1"/>
</dbReference>
<dbReference type="PANTHER" id="PTHR28255">
    <property type="match status" value="1"/>
</dbReference>
<dbReference type="OrthoDB" id="2209940at2759"/>
<dbReference type="SUPFAM" id="SSF143744">
    <property type="entry name" value="GlcG-like"/>
    <property type="match status" value="1"/>
</dbReference>
<dbReference type="GO" id="GO:0006620">
    <property type="term" value="P:post-translational protein targeting to endoplasmic reticulum membrane"/>
    <property type="evidence" value="ECO:0007669"/>
    <property type="project" value="TreeGrafter"/>
</dbReference>
<dbReference type="InterPro" id="IPR005624">
    <property type="entry name" value="PduO/GlcC-like"/>
</dbReference>
<reference evidence="1" key="2">
    <citation type="submission" date="2022-07" db="EMBL/GenBank/DDBJ databases">
        <authorList>
            <person name="Goncalves M.F.M."/>
            <person name="Hilario S."/>
            <person name="Van De Peer Y."/>
            <person name="Esteves A.C."/>
            <person name="Alves A."/>
        </authorList>
    </citation>
    <scope>NUCLEOTIDE SEQUENCE</scope>
    <source>
        <strain evidence="1">MUM 19.33</strain>
    </source>
</reference>
<dbReference type="AlphaFoldDB" id="A0A9P9XV81"/>
<reference evidence="1" key="1">
    <citation type="journal article" date="2021" name="J Fungi (Basel)">
        <title>Genomic and Metabolomic Analyses of the Marine Fungus Emericellopsis cladophorae: Insights into Saltwater Adaptability Mechanisms and Its Biosynthetic Potential.</title>
        <authorList>
            <person name="Goncalves M.F.M."/>
            <person name="Hilario S."/>
            <person name="Van de Peer Y."/>
            <person name="Esteves A.C."/>
            <person name="Alves A."/>
        </authorList>
    </citation>
    <scope>NUCLEOTIDE SEQUENCE</scope>
    <source>
        <strain evidence="1">MUM 19.33</strain>
    </source>
</reference>
<dbReference type="InterPro" id="IPR038084">
    <property type="entry name" value="PduO/GlcC-like_sf"/>
</dbReference>
<dbReference type="GeneID" id="75833876"/>
<evidence type="ECO:0008006" key="3">
    <source>
        <dbReference type="Google" id="ProtNLM"/>
    </source>
</evidence>
<dbReference type="Proteomes" id="UP001055219">
    <property type="component" value="Unassembled WGS sequence"/>
</dbReference>
<name>A0A9P9XV81_9HYPO</name>
<proteinExistence type="predicted"/>
<evidence type="ECO:0000313" key="1">
    <source>
        <dbReference type="EMBL" id="KAI6778004.1"/>
    </source>
</evidence>
<gene>
    <name evidence="1" type="ORF">J7T54_007401</name>
</gene>
<dbReference type="EMBL" id="JAGIXG020000086">
    <property type="protein sequence ID" value="KAI6778004.1"/>
    <property type="molecule type" value="Genomic_DNA"/>
</dbReference>
<accession>A0A9P9XV81</accession>
<dbReference type="PANTHER" id="PTHR28255:SF1">
    <property type="entry name" value="UPF0303 PROTEIN YBR137W"/>
    <property type="match status" value="1"/>
</dbReference>